<sequence length="85" mass="9290">MPTGDELAISIGDDLWPGALKYFTEAQENADDEMSEADFEDDDAEGGNDDEAPIDIRSLVTSKSTDRDKSKAKAEDGPPKKKQKK</sequence>
<organism evidence="2 3">
    <name type="scientific">Cryomyces antarcticus</name>
    <dbReference type="NCBI Taxonomy" id="329879"/>
    <lineage>
        <taxon>Eukaryota</taxon>
        <taxon>Fungi</taxon>
        <taxon>Dikarya</taxon>
        <taxon>Ascomycota</taxon>
        <taxon>Pezizomycotina</taxon>
        <taxon>Dothideomycetes</taxon>
        <taxon>Dothideomycetes incertae sedis</taxon>
        <taxon>Cryomyces</taxon>
    </lineage>
</organism>
<protein>
    <recommendedName>
        <fullName evidence="4">Histone chaperone domain-containing protein</fullName>
    </recommendedName>
</protein>
<reference evidence="2 3" key="1">
    <citation type="submission" date="2023-08" db="EMBL/GenBank/DDBJ databases">
        <title>Black Yeasts Isolated from many extreme environments.</title>
        <authorList>
            <person name="Coleine C."/>
            <person name="Stajich J.E."/>
            <person name="Selbmann L."/>
        </authorList>
    </citation>
    <scope>NUCLEOTIDE SEQUENCE [LARGE SCALE GENOMIC DNA]</scope>
    <source>
        <strain evidence="2 3">CCFEE 536</strain>
    </source>
</reference>
<dbReference type="EMBL" id="JAVRRA010027374">
    <property type="protein sequence ID" value="KAK5066484.1"/>
    <property type="molecule type" value="Genomic_DNA"/>
</dbReference>
<evidence type="ECO:0000256" key="1">
    <source>
        <dbReference type="SAM" id="MobiDB-lite"/>
    </source>
</evidence>
<comment type="caution">
    <text evidence="2">The sequence shown here is derived from an EMBL/GenBank/DDBJ whole genome shotgun (WGS) entry which is preliminary data.</text>
</comment>
<evidence type="ECO:0000313" key="3">
    <source>
        <dbReference type="Proteomes" id="UP001357485"/>
    </source>
</evidence>
<name>A0ABR0JL22_9PEZI</name>
<dbReference type="InterPro" id="IPR037231">
    <property type="entry name" value="NAP-like_sf"/>
</dbReference>
<proteinExistence type="predicted"/>
<accession>A0ABR0JL22</accession>
<dbReference type="SUPFAM" id="SSF143113">
    <property type="entry name" value="NAP-like"/>
    <property type="match status" value="1"/>
</dbReference>
<evidence type="ECO:0008006" key="4">
    <source>
        <dbReference type="Google" id="ProtNLM"/>
    </source>
</evidence>
<feature type="compositionally biased region" description="Basic and acidic residues" evidence="1">
    <location>
        <begin position="64"/>
        <end position="79"/>
    </location>
</feature>
<dbReference type="Proteomes" id="UP001357485">
    <property type="component" value="Unassembled WGS sequence"/>
</dbReference>
<gene>
    <name evidence="2" type="ORF">LTR16_010037</name>
</gene>
<feature type="compositionally biased region" description="Acidic residues" evidence="1">
    <location>
        <begin position="28"/>
        <end position="53"/>
    </location>
</feature>
<feature type="region of interest" description="Disordered" evidence="1">
    <location>
        <begin position="26"/>
        <end position="85"/>
    </location>
</feature>
<evidence type="ECO:0000313" key="2">
    <source>
        <dbReference type="EMBL" id="KAK5066484.1"/>
    </source>
</evidence>
<keyword evidence="3" id="KW-1185">Reference proteome</keyword>